<protein>
    <submittedName>
        <fullName evidence="1">Uncharacterized protein</fullName>
    </submittedName>
</protein>
<dbReference type="AlphaFoldDB" id="A0A1D2VR69"/>
<proteinExistence type="predicted"/>
<evidence type="ECO:0000313" key="1">
    <source>
        <dbReference type="EMBL" id="ODV64057.1"/>
    </source>
</evidence>
<dbReference type="InParanoid" id="A0A1D2VR69"/>
<keyword evidence="2" id="KW-1185">Reference proteome</keyword>
<accession>A0A1D2VR69</accession>
<dbReference type="GeneID" id="30962170"/>
<organism evidence="1 2">
    <name type="scientific">Ascoidea rubescens DSM 1968</name>
    <dbReference type="NCBI Taxonomy" id="1344418"/>
    <lineage>
        <taxon>Eukaryota</taxon>
        <taxon>Fungi</taxon>
        <taxon>Dikarya</taxon>
        <taxon>Ascomycota</taxon>
        <taxon>Saccharomycotina</taxon>
        <taxon>Saccharomycetes</taxon>
        <taxon>Ascoideaceae</taxon>
        <taxon>Ascoidea</taxon>
    </lineage>
</organism>
<evidence type="ECO:0000313" key="2">
    <source>
        <dbReference type="Proteomes" id="UP000095038"/>
    </source>
</evidence>
<name>A0A1D2VR69_9ASCO</name>
<gene>
    <name evidence="1" type="ORF">ASCRUDRAFT_101766</name>
</gene>
<dbReference type="EMBL" id="KV454475">
    <property type="protein sequence ID" value="ODV64057.1"/>
    <property type="molecule type" value="Genomic_DNA"/>
</dbReference>
<reference evidence="2" key="1">
    <citation type="submission" date="2016-05" db="EMBL/GenBank/DDBJ databases">
        <title>Comparative genomics of biotechnologically important yeasts.</title>
        <authorList>
            <consortium name="DOE Joint Genome Institute"/>
            <person name="Riley R."/>
            <person name="Haridas S."/>
            <person name="Wolfe K.H."/>
            <person name="Lopes M.R."/>
            <person name="Hittinger C.T."/>
            <person name="Goker M."/>
            <person name="Salamov A."/>
            <person name="Wisecaver J."/>
            <person name="Long T.M."/>
            <person name="Aerts A.L."/>
            <person name="Barry K."/>
            <person name="Choi C."/>
            <person name="Clum A."/>
            <person name="Coughlan A.Y."/>
            <person name="Deshpande S."/>
            <person name="Douglass A.P."/>
            <person name="Hanson S.J."/>
            <person name="Klenk H.-P."/>
            <person name="Labutti K."/>
            <person name="Lapidus A."/>
            <person name="Lindquist E."/>
            <person name="Lipzen A."/>
            <person name="Meier-Kolthoff J.P."/>
            <person name="Ohm R.A."/>
            <person name="Otillar R.P."/>
            <person name="Pangilinan J."/>
            <person name="Peng Y."/>
            <person name="Rokas A."/>
            <person name="Rosa C.A."/>
            <person name="Scheuner C."/>
            <person name="Sibirny A.A."/>
            <person name="Slot J.C."/>
            <person name="Stielow J.B."/>
            <person name="Sun H."/>
            <person name="Kurtzman C.P."/>
            <person name="Blackwell M."/>
            <person name="Grigoriev I.V."/>
            <person name="Jeffries T.W."/>
        </authorList>
    </citation>
    <scope>NUCLEOTIDE SEQUENCE [LARGE SCALE GENOMIC DNA]</scope>
    <source>
        <strain evidence="2">DSM 1968</strain>
    </source>
</reference>
<dbReference type="Proteomes" id="UP000095038">
    <property type="component" value="Unassembled WGS sequence"/>
</dbReference>
<dbReference type="RefSeq" id="XP_020050364.1">
    <property type="nucleotide sequence ID" value="XM_020188534.1"/>
</dbReference>
<sequence>MVDFIDPIIIALVTGLKGALRSLPVVCIQSFGVCYQSAPVRLCDRTQCFMKRAGNLFYGLLSYLFFDLNILSLTRYNNSCQLFLSGIGLDHRASWEQISERHRETECRHPGGSQSLE</sequence>